<feature type="compositionally biased region" description="Low complexity" evidence="1">
    <location>
        <begin position="784"/>
        <end position="797"/>
    </location>
</feature>
<dbReference type="AlphaFoldDB" id="A0A5B9Y665"/>
<feature type="chain" id="PRO_5022846443" evidence="3">
    <location>
        <begin position="16"/>
        <end position="841"/>
    </location>
</feature>
<organism evidence="4 5">
    <name type="scientific">Spiroplasma chinense</name>
    <dbReference type="NCBI Taxonomy" id="216932"/>
    <lineage>
        <taxon>Bacteria</taxon>
        <taxon>Bacillati</taxon>
        <taxon>Mycoplasmatota</taxon>
        <taxon>Mollicutes</taxon>
        <taxon>Entomoplasmatales</taxon>
        <taxon>Spiroplasmataceae</taxon>
        <taxon>Spiroplasma</taxon>
    </lineage>
</organism>
<gene>
    <name evidence="4" type="ORF">SCHIN_v1c09960</name>
</gene>
<evidence type="ECO:0000256" key="3">
    <source>
        <dbReference type="SAM" id="SignalP"/>
    </source>
</evidence>
<dbReference type="KEGG" id="schi:SCHIN_v1c09960"/>
<keyword evidence="5" id="KW-1185">Reference proteome</keyword>
<dbReference type="EMBL" id="CP043026">
    <property type="protein sequence ID" value="QEH62189.1"/>
    <property type="molecule type" value="Genomic_DNA"/>
</dbReference>
<evidence type="ECO:0000256" key="1">
    <source>
        <dbReference type="SAM" id="MobiDB-lite"/>
    </source>
</evidence>
<proteinExistence type="predicted"/>
<accession>A0A5B9Y665</accession>
<name>A0A5B9Y665_9MOLU</name>
<evidence type="ECO:0000313" key="4">
    <source>
        <dbReference type="EMBL" id="QEH62189.1"/>
    </source>
</evidence>
<protein>
    <submittedName>
        <fullName evidence="4">Uncharacterized protein</fullName>
    </submittedName>
</protein>
<dbReference type="Proteomes" id="UP000323144">
    <property type="component" value="Chromosome"/>
</dbReference>
<keyword evidence="2" id="KW-0812">Transmembrane</keyword>
<evidence type="ECO:0000313" key="5">
    <source>
        <dbReference type="Proteomes" id="UP000323144"/>
    </source>
</evidence>
<reference evidence="4 5" key="1">
    <citation type="submission" date="2019-08" db="EMBL/GenBank/DDBJ databases">
        <title>Complete genome sequence of Spiroplasma chinense CCH (DSM 19755).</title>
        <authorList>
            <person name="Shen H.-Y."/>
            <person name="Lin Y.-C."/>
            <person name="Chou L."/>
            <person name="Kuo C.-H."/>
        </authorList>
    </citation>
    <scope>NUCLEOTIDE SEQUENCE [LARGE SCALE GENOMIC DNA]</scope>
    <source>
        <strain evidence="4 5">CCH</strain>
    </source>
</reference>
<feature type="region of interest" description="Disordered" evidence="1">
    <location>
        <begin position="760"/>
        <end position="807"/>
    </location>
</feature>
<feature type="transmembrane region" description="Helical" evidence="2">
    <location>
        <begin position="815"/>
        <end position="836"/>
    </location>
</feature>
<evidence type="ECO:0000256" key="2">
    <source>
        <dbReference type="SAM" id="Phobius"/>
    </source>
</evidence>
<keyword evidence="2" id="KW-0472">Membrane</keyword>
<feature type="signal peptide" evidence="3">
    <location>
        <begin position="1"/>
        <end position="15"/>
    </location>
</feature>
<dbReference type="RefSeq" id="WP_166508555.1">
    <property type="nucleotide sequence ID" value="NZ_CP043026.1"/>
</dbReference>
<keyword evidence="3" id="KW-0732">Signal</keyword>
<sequence>MKKLMKLLLATSSFAGIIPTASTSINQMVTNSKLNLANTYKTNEKSVEENGEVYRYSIDWEPGVNIKLPCEQYFKKLLVNTKEHYAFTMEDEILISPKQFGFNDQQEYFDYSKIEMDFEFAMNRANFNDSRITNNHNVVLEESNFSLTLEEKEVYKKVSHTYTFESPWVNGVIKNSVTLEITRETGENRGLRIKSYAIEEGFRDQGYIGRSEWVQNFTLSGGLNLTKSRSSFKTQQKNFDEKDYYFLGTQVFDYDQSTLINYKGVAETLMHDLPEFEGLKTDVINAFLREQGPEKANNETMMFFEVYLGASNYAYYKAKVVWDITNPYPPQFRYFGQKKNIEGVMEFLSENLDKVFPIRKNSIVVEWNAKQILEALDTYNAGVYMAYFEVTATSITGEDFKINIGIDPLHSVSPNDNMTLEDVTFEYIKDAVNKPGECTILESEFDETLDYKYFDLDITLDDISLEHGQGEIFYIKNYEDFVGLEIENTSNLEVIDFGDGRYWIEMKGWGIAQVTFNAINAKQKNIITINNSSVTPFEFDQNLITQDKGMDYEYKFDHIDPLDEIIIVNDQRNLDIQLIGDVLKVKGKNLGTFQFKIYSTITSQAQDVQIDVVETKEAPEIINQFYIFKKGDNSEINVGNHDAINEEKLQIYGEDIRPVYYAGRIMLNTKVVGEFKLNVKYGSNFNKDIKILVKEDINRTKEEIDDPSIELDLRSYSVVGDISQYNYKVLENKVFIHLKPGQTIDYLDVFGNEYIKTYKNGDDEDNGNGDNENGGNENGGNENGGNENENGGNSNNNEDNEGSVETQKTKATKTWLIAAITAPLVLCSSILGFIFIKRRKK</sequence>
<keyword evidence="2" id="KW-1133">Transmembrane helix</keyword>